<accession>A0A0S1MK63</accession>
<reference evidence="2" key="1">
    <citation type="submission" date="2015-07" db="EMBL/GenBank/DDBJ databases">
        <title>Elucidating the P. pachyrhizi secretome and potential effectors.</title>
        <authorList>
            <person name="de Carvalho M.C.C.G."/>
            <person name="Nascimento L.C."/>
            <person name="Darben L.M."/>
            <person name="Polizel-Podanosqui A.M."/>
            <person name="Lopes-Caitar V.S."/>
            <person name="Rocha C.S."/>
            <person name="Qi M."/>
            <person name="Carazolle M."/>
            <person name="Kuwahara M.K."/>
            <person name="Pereira G.A.G."/>
            <person name="Abdelnoor R.V."/>
            <person name="Whitham S.A."/>
            <person name="Marcelino-Guimaraes F.C."/>
        </authorList>
    </citation>
    <scope>NUCLEOTIDE SEQUENCE</scope>
</reference>
<protein>
    <submittedName>
        <fullName evidence="3">Expressed protein</fullName>
    </submittedName>
</protein>
<evidence type="ECO:0000256" key="1">
    <source>
        <dbReference type="SAM" id="SignalP"/>
    </source>
</evidence>
<evidence type="ECO:0000313" key="3">
    <source>
        <dbReference type="EMBL" id="CAH7685191.1"/>
    </source>
</evidence>
<proteinExistence type="evidence at transcript level"/>
<gene>
    <name evidence="3" type="ORF">PPACK8108_LOCUS19674</name>
</gene>
<evidence type="ECO:0000313" key="2">
    <source>
        <dbReference type="EMBL" id="ALL41141.1"/>
    </source>
</evidence>
<dbReference type="Proteomes" id="UP001153365">
    <property type="component" value="Unassembled WGS sequence"/>
</dbReference>
<dbReference type="EMBL" id="CALTRL010005713">
    <property type="protein sequence ID" value="CAH7685191.1"/>
    <property type="molecule type" value="Genomic_DNA"/>
</dbReference>
<evidence type="ECO:0000313" key="4">
    <source>
        <dbReference type="Proteomes" id="UP001153365"/>
    </source>
</evidence>
<reference evidence="3" key="2">
    <citation type="submission" date="2022-06" db="EMBL/GenBank/DDBJ databases">
        <authorList>
            <consortium name="SYNGENTA / RWTH Aachen University"/>
        </authorList>
    </citation>
    <scope>NUCLEOTIDE SEQUENCE</scope>
</reference>
<name>A0A0S1MK63_PHAPC</name>
<dbReference type="AlphaFoldDB" id="A0A0S1MK63"/>
<feature type="signal peptide" evidence="1">
    <location>
        <begin position="1"/>
        <end position="17"/>
    </location>
</feature>
<keyword evidence="4" id="KW-1185">Reference proteome</keyword>
<keyword evidence="1" id="KW-0732">Signal</keyword>
<dbReference type="EMBL" id="KT247051">
    <property type="protein sequence ID" value="ALL41141.1"/>
    <property type="molecule type" value="mRNA"/>
</dbReference>
<feature type="chain" id="PRO_5044546720" evidence="1">
    <location>
        <begin position="18"/>
        <end position="226"/>
    </location>
</feature>
<sequence>MVHLIPFFALVLAGAIAAENDKSSSKAFGGGAVGGGAFGGAASGFSSSSSSASVSHHSKSGFVAGGGGGFNFGGLGLPMAFSPFGGLINQIGACRSSLVSGISAQVAFSQVSRIASMFQQAIGSLQGCGTCGLVGPGLSAFGGVIQRITGGIISLVGRLQGIFPSMWQGILTSAFQPLGGSLPGLFNFCNGVGLPVNKFFGGGFSQCLAPLKIGSLNQSLSRFGLL</sequence>
<organism evidence="2">
    <name type="scientific">Phakopsora pachyrhizi</name>
    <name type="common">Asian soybean rust disease fungus</name>
    <dbReference type="NCBI Taxonomy" id="170000"/>
    <lineage>
        <taxon>Eukaryota</taxon>
        <taxon>Fungi</taxon>
        <taxon>Dikarya</taxon>
        <taxon>Basidiomycota</taxon>
        <taxon>Pucciniomycotina</taxon>
        <taxon>Pucciniomycetes</taxon>
        <taxon>Pucciniales</taxon>
        <taxon>Phakopsoraceae</taxon>
        <taxon>Phakopsora</taxon>
    </lineage>
</organism>